<dbReference type="Proteomes" id="UP000069771">
    <property type="component" value="Chromosome"/>
</dbReference>
<dbReference type="AlphaFoldDB" id="A0A140DR64"/>
<name>A0A140DR64_9FIRM</name>
<reference evidence="1 2" key="1">
    <citation type="journal article" date="2016" name="Gut Pathog.">
        <title>Whole genome sequencing of "Faecalibaculum rodentium" ALO17, isolated from C57BL/6J laboratory mouse feces.</title>
        <authorList>
            <person name="Lim S."/>
            <person name="Chang D.H."/>
            <person name="Ahn S."/>
            <person name="Kim B.C."/>
        </authorList>
    </citation>
    <scope>NUCLEOTIDE SEQUENCE [LARGE SCALE GENOMIC DNA]</scope>
    <source>
        <strain evidence="1 2">Alo17</strain>
    </source>
</reference>
<evidence type="ECO:0000313" key="1">
    <source>
        <dbReference type="EMBL" id="AMK53141.1"/>
    </source>
</evidence>
<proteinExistence type="predicted"/>
<gene>
    <name evidence="1" type="ORF">AALO17_00070</name>
</gene>
<dbReference type="KEGG" id="fro:AALO17_00070"/>
<sequence length="46" mass="4751">MSGNCSLEFGIAGQSEAENRKPAADGSCVLHQTETSALLISDALDL</sequence>
<organism evidence="1 2">
    <name type="scientific">Faecalibaculum rodentium</name>
    <dbReference type="NCBI Taxonomy" id="1702221"/>
    <lineage>
        <taxon>Bacteria</taxon>
        <taxon>Bacillati</taxon>
        <taxon>Bacillota</taxon>
        <taxon>Erysipelotrichia</taxon>
        <taxon>Erysipelotrichales</taxon>
        <taxon>Erysipelotrichaceae</taxon>
        <taxon>Faecalibaculum</taxon>
    </lineage>
</organism>
<dbReference type="EMBL" id="CP011391">
    <property type="protein sequence ID" value="AMK53141.1"/>
    <property type="molecule type" value="Genomic_DNA"/>
</dbReference>
<keyword evidence="2" id="KW-1185">Reference proteome</keyword>
<protein>
    <submittedName>
        <fullName evidence="1">Uncharacterized protein</fullName>
    </submittedName>
</protein>
<evidence type="ECO:0000313" key="2">
    <source>
        <dbReference type="Proteomes" id="UP000069771"/>
    </source>
</evidence>
<accession>A0A140DR64</accession>